<proteinExistence type="predicted"/>
<gene>
    <name evidence="2" type="primary">g2448</name>
    <name evidence="2" type="ORF">VP750_LOCUS2092</name>
</gene>
<dbReference type="InterPro" id="IPR029063">
    <property type="entry name" value="SAM-dependent_MTases_sf"/>
</dbReference>
<comment type="caution">
    <text evidence="2">The sequence shown here is derived from an EMBL/GenBank/DDBJ whole genome shotgun (WGS) entry which is preliminary data.</text>
</comment>
<reference evidence="2 3" key="1">
    <citation type="submission" date="2024-06" db="EMBL/GenBank/DDBJ databases">
        <authorList>
            <person name="Kraege A."/>
            <person name="Thomma B."/>
        </authorList>
    </citation>
    <scope>NUCLEOTIDE SEQUENCE [LARGE SCALE GENOMIC DNA]</scope>
</reference>
<feature type="region of interest" description="Disordered" evidence="1">
    <location>
        <begin position="485"/>
        <end position="558"/>
    </location>
</feature>
<evidence type="ECO:0000256" key="1">
    <source>
        <dbReference type="SAM" id="MobiDB-lite"/>
    </source>
</evidence>
<feature type="region of interest" description="Disordered" evidence="1">
    <location>
        <begin position="374"/>
        <end position="399"/>
    </location>
</feature>
<feature type="region of interest" description="Disordered" evidence="1">
    <location>
        <begin position="431"/>
        <end position="464"/>
    </location>
</feature>
<dbReference type="SUPFAM" id="SSF53335">
    <property type="entry name" value="S-adenosyl-L-methionine-dependent methyltransferases"/>
    <property type="match status" value="1"/>
</dbReference>
<accession>A0ABP1FKF2</accession>
<dbReference type="Gene3D" id="3.40.50.150">
    <property type="entry name" value="Vaccinia Virus protein VP39"/>
    <property type="match status" value="1"/>
</dbReference>
<dbReference type="Proteomes" id="UP001497392">
    <property type="component" value="Unassembled WGS sequence"/>
</dbReference>
<name>A0ABP1FKF2_9CHLO</name>
<keyword evidence="3" id="KW-1185">Reference proteome</keyword>
<organism evidence="2 3">
    <name type="scientific">Coccomyxa viridis</name>
    <dbReference type="NCBI Taxonomy" id="1274662"/>
    <lineage>
        <taxon>Eukaryota</taxon>
        <taxon>Viridiplantae</taxon>
        <taxon>Chlorophyta</taxon>
        <taxon>core chlorophytes</taxon>
        <taxon>Trebouxiophyceae</taxon>
        <taxon>Trebouxiophyceae incertae sedis</taxon>
        <taxon>Coccomyxaceae</taxon>
        <taxon>Coccomyxa</taxon>
    </lineage>
</organism>
<dbReference type="EMBL" id="CAXHTA020000003">
    <property type="protein sequence ID" value="CAL5220433.1"/>
    <property type="molecule type" value="Genomic_DNA"/>
</dbReference>
<protein>
    <submittedName>
        <fullName evidence="2">G2448 protein</fullName>
    </submittedName>
</protein>
<evidence type="ECO:0000313" key="2">
    <source>
        <dbReference type="EMBL" id="CAL5220433.1"/>
    </source>
</evidence>
<evidence type="ECO:0000313" key="3">
    <source>
        <dbReference type="Proteomes" id="UP001497392"/>
    </source>
</evidence>
<sequence length="558" mass="58360">MGEVELEAADGANDNREARVRALYYVMRSLENKLGGGEGIEGLYGTLACSGMQKVLECMSAKCGMTSDSRLVDVGAGIGRPLLHAVVGGYATRAWGVEIDRVKCDKGNAFMRYAAAEMAKRNTAWGAFDVPAIRCAPIEDVRSLDTWTHAYSFWEGVPVDSRRAFAKLFRASKTLQAIAVGQRAMRGKHPQAFMEELGFGPLDLVDSFSVSMAGSGRSFTAYVFNKRGFVPPAVRQLAASEEACLDTLRPPTPCGAREAHLEIVSSQESAELDTEDALAWASDIRAQEQCGPGVRTRIRSGALPPTAGCVALTAEAAAQPPVVQVSASKAAGTRRCATSYSIRASAVAVDSAEESLVSASSQAASVKVVITAEAPAASESSGNEAAHLGRSRADARGQGKAAAPALLGAKAKMSRFGRLLRGSATTAIAGSPVQKQLSGRSKEVEAASLPEGAPDEAPLDDPRAAEGAGVAPVKVTADADEPVPVSATLIEKVRAEPGGRGRKRPSPKKAPGPLGFRARRAPRSELFSKDVPAAAKTESTTAMDQPRGLGQRQAVEGT</sequence>